<dbReference type="CDD" id="cd07302">
    <property type="entry name" value="CHD"/>
    <property type="match status" value="1"/>
</dbReference>
<dbReference type="Pfam" id="PF00211">
    <property type="entry name" value="Guanylate_cyc"/>
    <property type="match status" value="1"/>
</dbReference>
<dbReference type="CDD" id="cd06225">
    <property type="entry name" value="HAMP"/>
    <property type="match status" value="1"/>
</dbReference>
<dbReference type="GO" id="GO:0005886">
    <property type="term" value="C:plasma membrane"/>
    <property type="evidence" value="ECO:0007669"/>
    <property type="project" value="UniProtKB-SubCell"/>
</dbReference>
<dbReference type="InterPro" id="IPR003660">
    <property type="entry name" value="HAMP_dom"/>
</dbReference>
<keyword evidence="4 7" id="KW-0812">Transmembrane</keyword>
<feature type="transmembrane region" description="Helical" evidence="7">
    <location>
        <begin position="217"/>
        <end position="238"/>
    </location>
</feature>
<evidence type="ECO:0000313" key="10">
    <source>
        <dbReference type="EMBL" id="RJS45011.1"/>
    </source>
</evidence>
<comment type="caution">
    <text evidence="10">The sequence shown here is derived from an EMBL/GenBank/DDBJ whole genome shotgun (WGS) entry which is preliminary data.</text>
</comment>
<feature type="transmembrane region" description="Helical" evidence="7">
    <location>
        <begin position="12"/>
        <end position="37"/>
    </location>
</feature>
<dbReference type="GO" id="GO:0035556">
    <property type="term" value="P:intracellular signal transduction"/>
    <property type="evidence" value="ECO:0007669"/>
    <property type="project" value="InterPro"/>
</dbReference>
<keyword evidence="5 7" id="KW-1133">Transmembrane helix</keyword>
<evidence type="ECO:0000259" key="9">
    <source>
        <dbReference type="PROSITE" id="PS50885"/>
    </source>
</evidence>
<evidence type="ECO:0000313" key="11">
    <source>
        <dbReference type="Proteomes" id="UP000276542"/>
    </source>
</evidence>
<sequence length="496" mass="52483">MPRAPRRRAIRLVIAVLLTITNLGGAAVVFALAAFVVPLPGGDENRVRLLNLAVLAAYVPSAVVVGTVWGVRRQGRIDSWLTENRPATDQEKTALLKTPDFYAWMHIALWGAASLLFGAINAPSHVGRAALVVVIVAITGVTVAALSFLIVERRIRPITRAALASGLPARRKAGHVSVRVTMAWLLGTGAAASGLMLSGLMAIVLGDDATTFDQLGATMISLGAVIILVGGLVTFLAARATADPIRALRKGFDRVGRGKLKTWVDIDDGTEIGELQAGFNDMVAGLREREQLRDLFGRHVGVDVARAAVAGGVQLGGEVREVTVLFVDVMGSTTMATELDPTEVVTLLNRFFDVVIDVVHTHGGWINKFEGDAALAIWGAPVEVADRNARALAAARVLSERLRAEVPEIAAGVGISGGPVVSGNVGSADRYEYTVIGDPVNEAARLTSVAKEHPERCVANAALLSEADSEAGNWIEREPLTVRGRTTETRIAVPRA</sequence>
<dbReference type="EMBL" id="QYRP01000002">
    <property type="protein sequence ID" value="RJS45011.1"/>
    <property type="molecule type" value="Genomic_DNA"/>
</dbReference>
<dbReference type="GO" id="GO:0004016">
    <property type="term" value="F:adenylate cyclase activity"/>
    <property type="evidence" value="ECO:0007669"/>
    <property type="project" value="UniProtKB-ARBA"/>
</dbReference>
<dbReference type="Proteomes" id="UP000276542">
    <property type="component" value="Unassembled WGS sequence"/>
</dbReference>
<feature type="domain" description="HAMP" evidence="9">
    <location>
        <begin position="239"/>
        <end position="291"/>
    </location>
</feature>
<evidence type="ECO:0000256" key="5">
    <source>
        <dbReference type="ARBA" id="ARBA00022989"/>
    </source>
</evidence>
<evidence type="ECO:0000256" key="2">
    <source>
        <dbReference type="ARBA" id="ARBA00005381"/>
    </source>
</evidence>
<reference evidence="11" key="1">
    <citation type="submission" date="2018-09" db="EMBL/GenBank/DDBJ databases">
        <authorList>
            <person name="Zhu H."/>
        </authorList>
    </citation>
    <scope>NUCLEOTIDE SEQUENCE [LARGE SCALE GENOMIC DNA]</scope>
    <source>
        <strain evidence="11">K1W22B-1</strain>
    </source>
</reference>
<feature type="transmembrane region" description="Helical" evidence="7">
    <location>
        <begin position="49"/>
        <end position="71"/>
    </location>
</feature>
<dbReference type="SUPFAM" id="SSF55073">
    <property type="entry name" value="Nucleotide cyclase"/>
    <property type="match status" value="1"/>
</dbReference>
<feature type="transmembrane region" description="Helical" evidence="7">
    <location>
        <begin position="180"/>
        <end position="205"/>
    </location>
</feature>
<dbReference type="InterPro" id="IPR029787">
    <property type="entry name" value="Nucleotide_cyclase"/>
</dbReference>
<dbReference type="InterPro" id="IPR001054">
    <property type="entry name" value="A/G_cyclase"/>
</dbReference>
<evidence type="ECO:0000256" key="3">
    <source>
        <dbReference type="ARBA" id="ARBA00022475"/>
    </source>
</evidence>
<gene>
    <name evidence="10" type="ORF">D4739_01300</name>
</gene>
<dbReference type="Pfam" id="PF00672">
    <property type="entry name" value="HAMP"/>
    <property type="match status" value="1"/>
</dbReference>
<proteinExistence type="inferred from homology"/>
<evidence type="ECO:0000256" key="7">
    <source>
        <dbReference type="SAM" id="Phobius"/>
    </source>
</evidence>
<accession>A0A3A5H519</accession>
<dbReference type="PROSITE" id="PS50885">
    <property type="entry name" value="HAMP"/>
    <property type="match status" value="1"/>
</dbReference>
<keyword evidence="11" id="KW-1185">Reference proteome</keyword>
<dbReference type="OrthoDB" id="368920at2"/>
<dbReference type="SMART" id="SM00044">
    <property type="entry name" value="CYCc"/>
    <property type="match status" value="1"/>
</dbReference>
<dbReference type="InterPro" id="IPR050697">
    <property type="entry name" value="Adenylyl/Guanylyl_Cyclase_3/4"/>
</dbReference>
<comment type="subcellular location">
    <subcellularLocation>
        <location evidence="1">Cell membrane</location>
        <topology evidence="1">Multi-pass membrane protein</topology>
    </subcellularLocation>
</comment>
<dbReference type="AlphaFoldDB" id="A0A3A5H519"/>
<keyword evidence="3" id="KW-1003">Cell membrane</keyword>
<comment type="similarity">
    <text evidence="2">Belongs to the adenylyl cyclase class-3 family.</text>
</comment>
<evidence type="ECO:0000256" key="1">
    <source>
        <dbReference type="ARBA" id="ARBA00004651"/>
    </source>
</evidence>
<evidence type="ECO:0000256" key="4">
    <source>
        <dbReference type="ARBA" id="ARBA00022692"/>
    </source>
</evidence>
<dbReference type="GO" id="GO:0006171">
    <property type="term" value="P:cAMP biosynthetic process"/>
    <property type="evidence" value="ECO:0007669"/>
    <property type="project" value="TreeGrafter"/>
</dbReference>
<protein>
    <submittedName>
        <fullName evidence="10">Adenylate/guanylate cyclase domain-containing protein</fullName>
    </submittedName>
</protein>
<dbReference type="SUPFAM" id="SSF158472">
    <property type="entry name" value="HAMP domain-like"/>
    <property type="match status" value="1"/>
</dbReference>
<dbReference type="PROSITE" id="PS50125">
    <property type="entry name" value="GUANYLATE_CYCLASE_2"/>
    <property type="match status" value="1"/>
</dbReference>
<dbReference type="Gene3D" id="6.10.340.10">
    <property type="match status" value="1"/>
</dbReference>
<evidence type="ECO:0000259" key="8">
    <source>
        <dbReference type="PROSITE" id="PS50125"/>
    </source>
</evidence>
<keyword evidence="6 7" id="KW-0472">Membrane</keyword>
<name>A0A3A5H519_9ACTN</name>
<dbReference type="PANTHER" id="PTHR43081:SF17">
    <property type="entry name" value="BLL5647 PROTEIN"/>
    <property type="match status" value="1"/>
</dbReference>
<dbReference type="RefSeq" id="WP_120058914.1">
    <property type="nucleotide sequence ID" value="NZ_QYRP01000002.1"/>
</dbReference>
<evidence type="ECO:0000256" key="6">
    <source>
        <dbReference type="ARBA" id="ARBA00023136"/>
    </source>
</evidence>
<feature type="transmembrane region" description="Helical" evidence="7">
    <location>
        <begin position="101"/>
        <end position="120"/>
    </location>
</feature>
<organism evidence="10 11">
    <name type="scientific">Nocardioides cavernaquae</name>
    <dbReference type="NCBI Taxonomy" id="2321396"/>
    <lineage>
        <taxon>Bacteria</taxon>
        <taxon>Bacillati</taxon>
        <taxon>Actinomycetota</taxon>
        <taxon>Actinomycetes</taxon>
        <taxon>Propionibacteriales</taxon>
        <taxon>Nocardioidaceae</taxon>
        <taxon>Nocardioides</taxon>
    </lineage>
</organism>
<dbReference type="PANTHER" id="PTHR43081">
    <property type="entry name" value="ADENYLATE CYCLASE, TERMINAL-DIFFERENTIATION SPECIFIC-RELATED"/>
    <property type="match status" value="1"/>
</dbReference>
<feature type="domain" description="Guanylate cyclase" evidence="8">
    <location>
        <begin position="323"/>
        <end position="447"/>
    </location>
</feature>
<dbReference type="Gene3D" id="3.30.70.1230">
    <property type="entry name" value="Nucleotide cyclase"/>
    <property type="match status" value="1"/>
</dbReference>
<feature type="transmembrane region" description="Helical" evidence="7">
    <location>
        <begin position="126"/>
        <end position="151"/>
    </location>
</feature>
<dbReference type="SMART" id="SM00304">
    <property type="entry name" value="HAMP"/>
    <property type="match status" value="1"/>
</dbReference>